<keyword evidence="4" id="KW-0547">Nucleotide-binding</keyword>
<keyword evidence="5" id="KW-0611">Plant defense</keyword>
<gene>
    <name evidence="7" type="ORF">HU200_009491</name>
</gene>
<evidence type="ECO:0000256" key="5">
    <source>
        <dbReference type="ARBA" id="ARBA00022821"/>
    </source>
</evidence>
<evidence type="ECO:0000259" key="6">
    <source>
        <dbReference type="Pfam" id="PF18052"/>
    </source>
</evidence>
<proteinExistence type="inferred from homology"/>
<dbReference type="EMBL" id="JACEFO010000638">
    <property type="protein sequence ID" value="KAF8762516.1"/>
    <property type="molecule type" value="Genomic_DNA"/>
</dbReference>
<evidence type="ECO:0000256" key="4">
    <source>
        <dbReference type="ARBA" id="ARBA00022741"/>
    </source>
</evidence>
<evidence type="ECO:0000256" key="1">
    <source>
        <dbReference type="ARBA" id="ARBA00008894"/>
    </source>
</evidence>
<sequence length="82" mass="9388">MSGGVEMIASAVVQRVAGMLGDIAWERLQLLWNSKEDVQEIEGKMVDLQVMLSYAEKHSRETEDTPVQHWLKKYKVCCLRHG</sequence>
<comment type="similarity">
    <text evidence="1">Belongs to the disease resistance NB-LRR family.</text>
</comment>
<accession>A0A835FK60</accession>
<organism evidence="7 8">
    <name type="scientific">Digitaria exilis</name>
    <dbReference type="NCBI Taxonomy" id="1010633"/>
    <lineage>
        <taxon>Eukaryota</taxon>
        <taxon>Viridiplantae</taxon>
        <taxon>Streptophyta</taxon>
        <taxon>Embryophyta</taxon>
        <taxon>Tracheophyta</taxon>
        <taxon>Spermatophyta</taxon>
        <taxon>Magnoliopsida</taxon>
        <taxon>Liliopsida</taxon>
        <taxon>Poales</taxon>
        <taxon>Poaceae</taxon>
        <taxon>PACMAD clade</taxon>
        <taxon>Panicoideae</taxon>
        <taxon>Panicodae</taxon>
        <taxon>Paniceae</taxon>
        <taxon>Anthephorinae</taxon>
        <taxon>Digitaria</taxon>
    </lineage>
</organism>
<dbReference type="GO" id="GO:0000166">
    <property type="term" value="F:nucleotide binding"/>
    <property type="evidence" value="ECO:0007669"/>
    <property type="project" value="UniProtKB-KW"/>
</dbReference>
<name>A0A835FK60_9POAL</name>
<dbReference type="AlphaFoldDB" id="A0A835FK60"/>
<dbReference type="GO" id="GO:0006952">
    <property type="term" value="P:defense response"/>
    <property type="evidence" value="ECO:0007669"/>
    <property type="project" value="UniProtKB-KW"/>
</dbReference>
<feature type="domain" description="Disease resistance N-terminal" evidence="6">
    <location>
        <begin position="12"/>
        <end position="75"/>
    </location>
</feature>
<dbReference type="InterPro" id="IPR041118">
    <property type="entry name" value="Rx_N"/>
</dbReference>
<evidence type="ECO:0000313" key="8">
    <source>
        <dbReference type="Proteomes" id="UP000636709"/>
    </source>
</evidence>
<keyword evidence="3" id="KW-0677">Repeat</keyword>
<reference evidence="7" key="1">
    <citation type="submission" date="2020-07" db="EMBL/GenBank/DDBJ databases">
        <title>Genome sequence and genetic diversity analysis of an under-domesticated orphan crop, white fonio (Digitaria exilis).</title>
        <authorList>
            <person name="Bennetzen J.L."/>
            <person name="Chen S."/>
            <person name="Ma X."/>
            <person name="Wang X."/>
            <person name="Yssel A.E.J."/>
            <person name="Chaluvadi S.R."/>
            <person name="Johnson M."/>
            <person name="Gangashetty P."/>
            <person name="Hamidou F."/>
            <person name="Sanogo M.D."/>
            <person name="Zwaenepoel A."/>
            <person name="Wallace J."/>
            <person name="Van De Peer Y."/>
            <person name="Van Deynze A."/>
        </authorList>
    </citation>
    <scope>NUCLEOTIDE SEQUENCE</scope>
    <source>
        <tissue evidence="7">Leaves</tissue>
    </source>
</reference>
<dbReference type="OrthoDB" id="685888at2759"/>
<evidence type="ECO:0000256" key="3">
    <source>
        <dbReference type="ARBA" id="ARBA00022737"/>
    </source>
</evidence>
<evidence type="ECO:0000256" key="2">
    <source>
        <dbReference type="ARBA" id="ARBA00022614"/>
    </source>
</evidence>
<protein>
    <recommendedName>
        <fullName evidence="6">Disease resistance N-terminal domain-containing protein</fullName>
    </recommendedName>
</protein>
<keyword evidence="2" id="KW-0433">Leucine-rich repeat</keyword>
<dbReference type="Proteomes" id="UP000636709">
    <property type="component" value="Unassembled WGS sequence"/>
</dbReference>
<keyword evidence="8" id="KW-1185">Reference proteome</keyword>
<comment type="caution">
    <text evidence="7">The sequence shown here is derived from an EMBL/GenBank/DDBJ whole genome shotgun (WGS) entry which is preliminary data.</text>
</comment>
<evidence type="ECO:0000313" key="7">
    <source>
        <dbReference type="EMBL" id="KAF8762516.1"/>
    </source>
</evidence>
<dbReference type="Pfam" id="PF18052">
    <property type="entry name" value="Rx_N"/>
    <property type="match status" value="1"/>
</dbReference>
<dbReference type="Gene3D" id="1.20.5.4130">
    <property type="match status" value="1"/>
</dbReference>